<gene>
    <name evidence="2" type="ORF">ACFFJ3_04095</name>
</gene>
<dbReference type="EMBL" id="JBHLXG010000003">
    <property type="protein sequence ID" value="MFC0225694.1"/>
    <property type="molecule type" value="Genomic_DNA"/>
</dbReference>
<keyword evidence="3" id="KW-1185">Reference proteome</keyword>
<accession>A0ABV6E9M9</accession>
<feature type="transmembrane region" description="Helical" evidence="1">
    <location>
        <begin position="6"/>
        <end position="26"/>
    </location>
</feature>
<evidence type="ECO:0000313" key="2">
    <source>
        <dbReference type="EMBL" id="MFC0225694.1"/>
    </source>
</evidence>
<keyword evidence="1" id="KW-0812">Transmembrane</keyword>
<evidence type="ECO:0008006" key="4">
    <source>
        <dbReference type="Google" id="ProtNLM"/>
    </source>
</evidence>
<evidence type="ECO:0000256" key="1">
    <source>
        <dbReference type="SAM" id="Phobius"/>
    </source>
</evidence>
<reference evidence="2 3" key="1">
    <citation type="submission" date="2024-09" db="EMBL/GenBank/DDBJ databases">
        <authorList>
            <person name="Sun Q."/>
            <person name="Mori K."/>
        </authorList>
    </citation>
    <scope>NUCLEOTIDE SEQUENCE [LARGE SCALE GENOMIC DNA]</scope>
    <source>
        <strain evidence="2 3">CCM 8626</strain>
    </source>
</reference>
<evidence type="ECO:0000313" key="3">
    <source>
        <dbReference type="Proteomes" id="UP001589792"/>
    </source>
</evidence>
<name>A0ABV6E9M9_9GAMM</name>
<keyword evidence="1" id="KW-0472">Membrane</keyword>
<comment type="caution">
    <text evidence="2">The sequence shown here is derived from an EMBL/GenBank/DDBJ whole genome shotgun (WGS) entry which is preliminary data.</text>
</comment>
<protein>
    <recommendedName>
        <fullName evidence="4">DUF4760 domain-containing protein</fullName>
    </recommendedName>
</protein>
<dbReference type="RefSeq" id="WP_380673224.1">
    <property type="nucleotide sequence ID" value="NZ_CP173186.1"/>
</dbReference>
<keyword evidence="1" id="KW-1133">Transmembrane helix</keyword>
<organism evidence="2 3">
    <name type="scientific">Serratia aquatilis</name>
    <dbReference type="NCBI Taxonomy" id="1737515"/>
    <lineage>
        <taxon>Bacteria</taxon>
        <taxon>Pseudomonadati</taxon>
        <taxon>Pseudomonadota</taxon>
        <taxon>Gammaproteobacteria</taxon>
        <taxon>Enterobacterales</taxon>
        <taxon>Yersiniaceae</taxon>
        <taxon>Serratia</taxon>
    </lineage>
</organism>
<proteinExistence type="predicted"/>
<sequence>MDVSLVISSLSLVVSVTAIVATYFINRKVDSDNTKRKEFNELAEPIIEYLEQMEVYWRSDGNYVFSAMYWEPRVAKIKRRLTTRQAKKLDGLIRQFNEAFNTASTHQDAMTCAVLVKCSERLRNYLKVR</sequence>
<dbReference type="Proteomes" id="UP001589792">
    <property type="component" value="Unassembled WGS sequence"/>
</dbReference>